<name>A0A8H5MA99_9AGAR</name>
<keyword evidence="2" id="KW-1185">Reference proteome</keyword>
<accession>A0A8H5MA99</accession>
<dbReference type="Proteomes" id="UP000518752">
    <property type="component" value="Unassembled WGS sequence"/>
</dbReference>
<evidence type="ECO:0000313" key="2">
    <source>
        <dbReference type="Proteomes" id="UP000518752"/>
    </source>
</evidence>
<proteinExistence type="predicted"/>
<sequence length="299" mass="32341">MPPARTSESAASSSIPQWLTAIGESGSTSIELTKAERKRYDNLRADDCCAAVVNTQLVKCICGKDITLERIGKFYPGNWNKHKNRCERVRAEYHRKGKEMPLECLAAEYGKTKALEILNKAQMEALANPMTSAPKKRGENPFQVQASSSLNSVVLKLDSMKIQSPLPFASSSSSSVSLTSTAPSVATTESAASGPSRIRRPLQASATLGSVVLRLESMAVTPPTPLPIPSSSLPFSPVLTVSPDDAETYAMINSALPRVVYDHHQPINTQSECVYDLALRKVLSRQAPGKNDDSDYSSL</sequence>
<organism evidence="1 2">
    <name type="scientific">Collybiopsis confluens</name>
    <dbReference type="NCBI Taxonomy" id="2823264"/>
    <lineage>
        <taxon>Eukaryota</taxon>
        <taxon>Fungi</taxon>
        <taxon>Dikarya</taxon>
        <taxon>Basidiomycota</taxon>
        <taxon>Agaricomycotina</taxon>
        <taxon>Agaricomycetes</taxon>
        <taxon>Agaricomycetidae</taxon>
        <taxon>Agaricales</taxon>
        <taxon>Marasmiineae</taxon>
        <taxon>Omphalotaceae</taxon>
        <taxon>Collybiopsis</taxon>
    </lineage>
</organism>
<evidence type="ECO:0000313" key="1">
    <source>
        <dbReference type="EMBL" id="KAF5386499.1"/>
    </source>
</evidence>
<protein>
    <submittedName>
        <fullName evidence="1">Uncharacterized protein</fullName>
    </submittedName>
</protein>
<gene>
    <name evidence="1" type="ORF">D9757_005833</name>
</gene>
<dbReference type="EMBL" id="JAACJN010000035">
    <property type="protein sequence ID" value="KAF5386499.1"/>
    <property type="molecule type" value="Genomic_DNA"/>
</dbReference>
<dbReference type="AlphaFoldDB" id="A0A8H5MA99"/>
<reference evidence="1 2" key="1">
    <citation type="journal article" date="2020" name="ISME J.">
        <title>Uncovering the hidden diversity of litter-decomposition mechanisms in mushroom-forming fungi.</title>
        <authorList>
            <person name="Floudas D."/>
            <person name="Bentzer J."/>
            <person name="Ahren D."/>
            <person name="Johansson T."/>
            <person name="Persson P."/>
            <person name="Tunlid A."/>
        </authorList>
    </citation>
    <scope>NUCLEOTIDE SEQUENCE [LARGE SCALE GENOMIC DNA]</scope>
    <source>
        <strain evidence="1 2">CBS 406.79</strain>
    </source>
</reference>
<dbReference type="OrthoDB" id="2855464at2759"/>
<comment type="caution">
    <text evidence="1">The sequence shown here is derived from an EMBL/GenBank/DDBJ whole genome shotgun (WGS) entry which is preliminary data.</text>
</comment>